<keyword evidence="3 6" id="KW-0812">Transmembrane</keyword>
<sequence>MIDLNFNFKSALISFLFNIVLFILKIIASIITKSTALFVEALRSFGDILNSGLAHIGNSIALGKDEYYTFSRRMYLYVFGFALSIIALGSIVTIGFIEGLQSFLNPKPIENIPIGVMLISIAIVFDFTSAILAFRDVRIYLDEVGYTNPLFRAVFIENIYDIVGEGIALMTLFLSRWSNTIDGISSMVLSSMLAIYMIKLAKENIDVLVHRAAPPEIIARIVKIALSNPAIRDVNTIKTLMIEPQRYIIFMEVEIDPNLSLAEMEQVLIDVKNDVKRFIREAEYLVIEPRRPDSSPKTYKELLKRLQNK</sequence>
<dbReference type="SUPFAM" id="SSF160240">
    <property type="entry name" value="Cation efflux protein cytoplasmic domain-like"/>
    <property type="match status" value="1"/>
</dbReference>
<dbReference type="GO" id="GO:0016020">
    <property type="term" value="C:membrane"/>
    <property type="evidence" value="ECO:0007669"/>
    <property type="project" value="UniProtKB-SubCell"/>
</dbReference>
<keyword evidence="2" id="KW-0813">Transport</keyword>
<feature type="domain" description="Cation efflux protein cytoplasmic" evidence="8">
    <location>
        <begin position="214"/>
        <end position="282"/>
    </location>
</feature>
<dbReference type="InterPro" id="IPR027470">
    <property type="entry name" value="Cation_efflux_CTD"/>
</dbReference>
<dbReference type="PANTHER" id="PTHR13414">
    <property type="entry name" value="HUEL-CATION TRANSPORTER"/>
    <property type="match status" value="1"/>
</dbReference>
<dbReference type="InterPro" id="IPR027469">
    <property type="entry name" value="Cation_efflux_TMD_sf"/>
</dbReference>
<comment type="caution">
    <text evidence="9">The sequence shown here is derived from an EMBL/GenBank/DDBJ whole genome shotgun (WGS) entry which is preliminary data.</text>
</comment>
<dbReference type="NCBIfam" id="TIGR01297">
    <property type="entry name" value="CDF"/>
    <property type="match status" value="1"/>
</dbReference>
<feature type="transmembrane region" description="Helical" evidence="6">
    <location>
        <begin position="12"/>
        <end position="31"/>
    </location>
</feature>
<gene>
    <name evidence="9" type="ORF">ENM84_03740</name>
</gene>
<feature type="transmembrane region" description="Helical" evidence="6">
    <location>
        <begin position="112"/>
        <end position="134"/>
    </location>
</feature>
<feature type="transmembrane region" description="Helical" evidence="6">
    <location>
        <begin position="74"/>
        <end position="97"/>
    </location>
</feature>
<dbReference type="InterPro" id="IPR036837">
    <property type="entry name" value="Cation_efflux_CTD_sf"/>
</dbReference>
<dbReference type="Gene3D" id="3.30.70.1350">
    <property type="entry name" value="Cation efflux protein, cytoplasmic domain"/>
    <property type="match status" value="1"/>
</dbReference>
<feature type="domain" description="Cation efflux protein transmembrane" evidence="7">
    <location>
        <begin position="12"/>
        <end position="209"/>
    </location>
</feature>
<evidence type="ECO:0000256" key="4">
    <source>
        <dbReference type="ARBA" id="ARBA00022989"/>
    </source>
</evidence>
<dbReference type="InterPro" id="IPR002524">
    <property type="entry name" value="Cation_efflux"/>
</dbReference>
<comment type="subcellular location">
    <subcellularLocation>
        <location evidence="1">Membrane</location>
        <topology evidence="1">Multi-pass membrane protein</topology>
    </subcellularLocation>
</comment>
<keyword evidence="5 6" id="KW-0472">Membrane</keyword>
<protein>
    <submittedName>
        <fullName evidence="9">Cation diffusion facilitator family transporter</fullName>
    </submittedName>
</protein>
<dbReference type="Pfam" id="PF16916">
    <property type="entry name" value="ZT_dimer"/>
    <property type="match status" value="1"/>
</dbReference>
<evidence type="ECO:0000256" key="3">
    <source>
        <dbReference type="ARBA" id="ARBA00022692"/>
    </source>
</evidence>
<name>A0A7C5TIF0_9CREN</name>
<dbReference type="SUPFAM" id="SSF161111">
    <property type="entry name" value="Cation efflux protein transmembrane domain-like"/>
    <property type="match status" value="1"/>
</dbReference>
<dbReference type="AlphaFoldDB" id="A0A7C5TIF0"/>
<dbReference type="Pfam" id="PF01545">
    <property type="entry name" value="Cation_efflux"/>
    <property type="match status" value="1"/>
</dbReference>
<dbReference type="EMBL" id="DRZI01000159">
    <property type="protein sequence ID" value="HHP81757.1"/>
    <property type="molecule type" value="Genomic_DNA"/>
</dbReference>
<dbReference type="GO" id="GO:0006829">
    <property type="term" value="P:zinc ion transport"/>
    <property type="evidence" value="ECO:0007669"/>
    <property type="project" value="InterPro"/>
</dbReference>
<dbReference type="InterPro" id="IPR058533">
    <property type="entry name" value="Cation_efflux_TM"/>
</dbReference>
<dbReference type="Gene3D" id="1.20.1510.10">
    <property type="entry name" value="Cation efflux protein transmembrane domain"/>
    <property type="match status" value="1"/>
</dbReference>
<evidence type="ECO:0000256" key="6">
    <source>
        <dbReference type="SAM" id="Phobius"/>
    </source>
</evidence>
<evidence type="ECO:0000256" key="2">
    <source>
        <dbReference type="ARBA" id="ARBA00022448"/>
    </source>
</evidence>
<evidence type="ECO:0000259" key="7">
    <source>
        <dbReference type="Pfam" id="PF01545"/>
    </source>
</evidence>
<dbReference type="GO" id="GO:0008324">
    <property type="term" value="F:monoatomic cation transmembrane transporter activity"/>
    <property type="evidence" value="ECO:0007669"/>
    <property type="project" value="InterPro"/>
</dbReference>
<evidence type="ECO:0000256" key="5">
    <source>
        <dbReference type="ARBA" id="ARBA00023136"/>
    </source>
</evidence>
<evidence type="ECO:0000256" key="1">
    <source>
        <dbReference type="ARBA" id="ARBA00004141"/>
    </source>
</evidence>
<evidence type="ECO:0000259" key="8">
    <source>
        <dbReference type="Pfam" id="PF16916"/>
    </source>
</evidence>
<dbReference type="InterPro" id="IPR040177">
    <property type="entry name" value="SLC30A9"/>
</dbReference>
<keyword evidence="4 6" id="KW-1133">Transmembrane helix</keyword>
<reference evidence="9" key="1">
    <citation type="journal article" date="2020" name="mSystems">
        <title>Genome- and Community-Level Interaction Insights into Carbon Utilization and Element Cycling Functions of Hydrothermarchaeota in Hydrothermal Sediment.</title>
        <authorList>
            <person name="Zhou Z."/>
            <person name="Liu Y."/>
            <person name="Xu W."/>
            <person name="Pan J."/>
            <person name="Luo Z.H."/>
            <person name="Li M."/>
        </authorList>
    </citation>
    <scope>NUCLEOTIDE SEQUENCE [LARGE SCALE GENOMIC DNA]</scope>
    <source>
        <strain evidence="9">SpSt-1121</strain>
    </source>
</reference>
<organism evidence="9">
    <name type="scientific">Ignisphaera aggregans</name>
    <dbReference type="NCBI Taxonomy" id="334771"/>
    <lineage>
        <taxon>Archaea</taxon>
        <taxon>Thermoproteota</taxon>
        <taxon>Thermoprotei</taxon>
        <taxon>Desulfurococcales</taxon>
        <taxon>Desulfurococcaceae</taxon>
        <taxon>Ignisphaera</taxon>
    </lineage>
</organism>
<accession>A0A7C5TIF0</accession>
<dbReference type="PANTHER" id="PTHR13414:SF9">
    <property type="entry name" value="PROTON-COUPLED ZINC ANTIPORTER SLC30A9, MITOCHONDRIAL"/>
    <property type="match status" value="1"/>
</dbReference>
<proteinExistence type="predicted"/>
<evidence type="ECO:0000313" key="9">
    <source>
        <dbReference type="EMBL" id="HHP81757.1"/>
    </source>
</evidence>